<feature type="compositionally biased region" description="Acidic residues" evidence="3">
    <location>
        <begin position="3069"/>
        <end position="3086"/>
    </location>
</feature>
<evidence type="ECO:0000259" key="5">
    <source>
        <dbReference type="PROSITE" id="PS50076"/>
    </source>
</evidence>
<dbReference type="Pfam" id="PF26103">
    <property type="entry name" value="TPR_Epg5"/>
    <property type="match status" value="1"/>
</dbReference>
<keyword evidence="4" id="KW-1133">Transmembrane helix</keyword>
<dbReference type="SUPFAM" id="SSF46565">
    <property type="entry name" value="Chaperone J-domain"/>
    <property type="match status" value="1"/>
</dbReference>
<organism evidence="6 7">
    <name type="scientific">Necator americanus</name>
    <name type="common">Human hookworm</name>
    <dbReference type="NCBI Taxonomy" id="51031"/>
    <lineage>
        <taxon>Eukaryota</taxon>
        <taxon>Metazoa</taxon>
        <taxon>Ecdysozoa</taxon>
        <taxon>Nematoda</taxon>
        <taxon>Chromadorea</taxon>
        <taxon>Rhabditida</taxon>
        <taxon>Rhabditina</taxon>
        <taxon>Rhabditomorpha</taxon>
        <taxon>Strongyloidea</taxon>
        <taxon>Ancylostomatidae</taxon>
        <taxon>Bunostominae</taxon>
        <taxon>Necator</taxon>
    </lineage>
</organism>
<feature type="compositionally biased region" description="Acidic residues" evidence="3">
    <location>
        <begin position="50"/>
        <end position="61"/>
    </location>
</feature>
<dbReference type="CDD" id="cd06257">
    <property type="entry name" value="DnaJ"/>
    <property type="match status" value="1"/>
</dbReference>
<reference evidence="6 7" key="1">
    <citation type="submission" date="2023-08" db="EMBL/GenBank/DDBJ databases">
        <title>A Necator americanus chromosomal reference genome.</title>
        <authorList>
            <person name="Ilik V."/>
            <person name="Petrzelkova K.J."/>
            <person name="Pardy F."/>
            <person name="Fuh T."/>
            <person name="Niatou-Singa F.S."/>
            <person name="Gouil Q."/>
            <person name="Baker L."/>
            <person name="Ritchie M.E."/>
            <person name="Jex A.R."/>
            <person name="Gazzola D."/>
            <person name="Li H."/>
            <person name="Toshio Fujiwara R."/>
            <person name="Zhan B."/>
            <person name="Aroian R.V."/>
            <person name="Pafco B."/>
            <person name="Schwarz E.M."/>
        </authorList>
    </citation>
    <scope>NUCLEOTIDE SEQUENCE [LARGE SCALE GENOMIC DNA]</scope>
    <source>
        <strain evidence="6 7">Aroian</strain>
        <tissue evidence="6">Whole animal</tissue>
    </source>
</reference>
<dbReference type="InterPro" id="IPR036869">
    <property type="entry name" value="J_dom_sf"/>
</dbReference>
<accession>A0ABR1C5W1</accession>
<dbReference type="InterPro" id="IPR018253">
    <property type="entry name" value="DnaJ_domain_CS"/>
</dbReference>
<feature type="compositionally biased region" description="Basic and acidic residues" evidence="3">
    <location>
        <begin position="2893"/>
        <end position="2908"/>
    </location>
</feature>
<dbReference type="InterPro" id="IPR036249">
    <property type="entry name" value="Thioredoxin-like_sf"/>
</dbReference>
<sequence>MEAVKPRKPKHREPATVHEAPPIPSRPVVVMGMRLPDAPQHAPCRASTPEPEEIVLSDDEQPSTSSVPEETAVVDSAVGEPPQNGIAEETEKSTAIVEASSLPAQVAVFEAVNYPAIPQLSESAMNSTYKTSLPPPLYEVTSKEHTKEIDSVISEPQVPDAPPLYPSLAKLHYEKDKHGLLTEQNLLAFYHNPMYMMSDEFVNKFVQNNLISSGPLFQLLKRLKNLCENMAISEVSEKENTENLSKCLRDCWVMQQQTFETKGKCGENRDASGTGRYHKVVLCTQKVDELKNLLAANRTHMLDERICQESEFRSTALQVQWIIISINQQFMEENGLSLQSPPTLVETAVPSNGRIQLLNALSDIFFHMRFPALPKRFLDALVGWARELVCVLNMWCQCEDAQFILNHLLRLPSPISEWAAPFVQTFIQAPSPPKVKVDYCVTMLSHLMNPIDARETFLRQIGLSETEDSTWAILSADEEEGDFSLVTVNESDLTCLLDQLPVSELYSLAYLYFSSTTADKGDQFVSMVAFQLMLMKVLDTGLSTYCAPSYKQFCKQIGNSLRQSVRELCSHWLITRNLLPRGEDSQLQSEVDRIVLLALQYITNRPGFGLWQFLVDLPYDCVSEDCRCRCEYFLRLSDKMTVSEVYDIPISEIVARNRAGGLKERTEAVGPLDSVFLINTLAAIFSYSHNDAGVLIKEIVEVCFCDESSRESLYKVGGEAVSLLLARRPSTFDQLLTVLDRSMSHMDNYAVNVLASSDMSGCKLSPATLSVIGKWLINKPPDDVANRVARRVLSSLHWGPNETGDGLWLDPAVHEISADTVMKAHSLHCGHSNGMIAKSIRQISKLASRMADHEQLFNQFCWDILIKIKLNFKESTSAPQNDLSAFFIHVDQSCLGSVAVFLERGVPLMNDLIAAGCSTACVVLLARLMEKHYPKVVALGSNKAFMELLERILHIDQCSYAVQWIIGPSSKPTPIVRLICSSLSYYSKHVHDVGEYLRAWVELLCVRRPAVWNNDNATLQIFGSIAQIAFMTDAKNLLGIPDMVYNNYQQMLITWRDNSKGILSMFTADQAPPPLIASTMYGISPWATYLLLLVESKSYSTFYQFLYEAFVKKEKTTVEQAVKKAASKSSLALPFARLAVYRWAEFVSVSSESTVFPLAVQRLATEAYRLKTVNGRKYCFARRFLDAPQAEPILSACRKTLTEAVDPKGLAKAVSGWLFCSYEVTRMGFNFSVFDLDYLLQLILADDMNIWMDFVDNSKLAQEEQQEEKLFSLTCHLGRREPVHQVSEQFLSKPSTSRAVPFPTLPAHPSLPPAPIVDMSALFQLNTVMEMVKPLIRHIHTLSEDYVNGNDNIASEDSKYVTLLAKLHGPVVQQIPVQLRCGIRCTAPHNTVTQVTGTKFNETTDAEMAQSREKRNALLGEVHTGVLDRTAVASATMEHIARLIARMSILCSSSHRSGAQMTGRAIFKIVTSSLGASEMLFPAASAAYEHTLRILAEEFVRMQPSEQISVMVLVLEGFPLSDPLVECFTPECLSSTELCSAYTRLSEAVRDPERSVSALKLLKRLGMDKAAASLPPQQFAPLLPLAFRNLASQPDSNAPLHVLCLEHVVTFVFHAFPANFTAGLDLALNGCNTGETPPMLLHTFVQRLGADNYEIPKAENVLGGVKANECAMLLARRLNDARSRSPSMYAAWGRYLDSVTKLAQMFLFTPCRETFPAEAPPTVLQRDLAEVFQRVLNVFAPLIVPVSPSMPPFSPSNETEANIVLERFVQLLCSLPHNAVLQPGTQNLPSLLWQFYHEKLSILSHGSTHYFSLLESHFVRISWPSFYPSERGLAAMDDCLATRSPCCAPFVAQIVVRIMWKDVLASNVHSEFLPHYLSVLFSVLLRIGSALSNYVKVRASMLDLVKSLCQRNDWSATSPERAEELAQVVAVCLPYDSLTNPTDIVAVLQIIWRKMCSFLVNEPFTSAALLKQTAWVRTECALVLRGGATVASPAYNSLIADVDAVAQQHENLRAFSIVARELTALWGRISDAKFGEALVTTWNAYISANPDSPLVLTSLNTLIGSLNTDQLVTALKVMERTIIAYFKRSSFSWTELMEWAQCPNNLSSSVREYLLSVSSNNKANPLMLTTAWFLKTTPVNDTTASALHTFVTSIKPKHVMCEASFLLLIWQEVRWLADAVLAAHASSGRTLDDRLPSFMRWLSKAAKDDSSFIANLITSKKTAHSPRLRAVLTILELFLTQQMMGEGQLPRATEGSPVLNSRIHALKEAAATKANQQFASAFNVATPFFVQVDMHHIGSAPSLILQCSRELFKEKFLLDTKCPIRLVNNLAQMRLHLALWALLVVCIFASDYPRDPYATLGVSKRATIKEIKRAYKQLAKEWHPDKNTSPEAQERFVAISRAYELLSDPLRRERYDKFGAVDESPQSGPQFHHGFAGFEQFFGGFGGYEDGIFGKQRITLRQFSHSILEKSHFQPFLLYAYSNYCQLCFRLQAQWKAVSEDLEPLGYGIGSVNAVTDGNLLEKLRISRLPAIVAVVEGRVTHYRSDMFLMNARDVRVFARDVIPRTFMQMINTHDGLSRFVNQWHSSNKISVVVLGAAPDPRMRYLLAAMKHSHFARFAYIHLASSSSEVASIRDGLSIKCKQCENVLIFNDLPGDGPIARLSISNINQLTMDALNTLIENNKFLSLPRLSSSEYLDELCPVSSRNPRRLCVILPVVDSSEDELFLNDFRNFVRQHKESYAQQKVELTYIYANRQSEWIKPFLEKRTGESVTNSRDVIVMWRMEHVKARFTWLEGAWGENAERFQTMLGAVISQATRLDQTASIGNLINEYAPSWWTRMCRALVRMIQAAWFHLTKEEAYPVLSAVATFLVILVVGYGLNYMNQEGRPKKEKPKNFASEDWHPEDPQAKTEPPPKPNPQTRLQRALSIMNPHIHELRAESYFGMIRLLKPGCRSLILLVDEQSKEKLMMQFAQYILPLRNNKTFSFGYLMVEKNLPWFRKLLEHTLPLGDESTQKDGNSLYGKLKSINPRQTVGTVLALCGWKLYFSIYHPMHTAGKKKPHHQQHFLGFDDDDDVTTDSDSDNGAAEDEVMLRRVGNSVSVENVLNGFPNWLDRLLEGSIRRYYIPEWPDNLR</sequence>
<dbReference type="PROSITE" id="PS50076">
    <property type="entry name" value="DNAJ_2"/>
    <property type="match status" value="1"/>
</dbReference>
<dbReference type="PROSITE" id="PS00636">
    <property type="entry name" value="DNAJ_1"/>
    <property type="match status" value="1"/>
</dbReference>
<dbReference type="Pfam" id="PF00226">
    <property type="entry name" value="DnaJ"/>
    <property type="match status" value="1"/>
</dbReference>
<dbReference type="Gene3D" id="1.10.287.110">
    <property type="entry name" value="DnaJ domain"/>
    <property type="match status" value="1"/>
</dbReference>
<evidence type="ECO:0000256" key="3">
    <source>
        <dbReference type="SAM" id="MobiDB-lite"/>
    </source>
</evidence>
<protein>
    <recommendedName>
        <fullName evidence="5">J domain-containing protein</fullName>
    </recommendedName>
</protein>
<dbReference type="InterPro" id="IPR058750">
    <property type="entry name" value="TPR_Epg5"/>
</dbReference>
<dbReference type="Gene3D" id="3.40.30.10">
    <property type="entry name" value="Glutaredoxin"/>
    <property type="match status" value="1"/>
</dbReference>
<dbReference type="SMART" id="SM00271">
    <property type="entry name" value="DnaJ"/>
    <property type="match status" value="1"/>
</dbReference>
<evidence type="ECO:0000256" key="2">
    <source>
        <dbReference type="ARBA" id="ARBA00023006"/>
    </source>
</evidence>
<evidence type="ECO:0000256" key="1">
    <source>
        <dbReference type="ARBA" id="ARBA00010948"/>
    </source>
</evidence>
<feature type="transmembrane region" description="Helical" evidence="4">
    <location>
        <begin position="2862"/>
        <end position="2882"/>
    </location>
</feature>
<proteinExistence type="inferred from homology"/>
<dbReference type="InterPro" id="IPR051436">
    <property type="entry name" value="Autophagy-related_EPG5"/>
</dbReference>
<dbReference type="SUPFAM" id="SSF52833">
    <property type="entry name" value="Thioredoxin-like"/>
    <property type="match status" value="1"/>
</dbReference>
<dbReference type="Pfam" id="PF26573">
    <property type="entry name" value="TPR_Epg5_2"/>
    <property type="match status" value="1"/>
</dbReference>
<keyword evidence="4" id="KW-0812">Transmembrane</keyword>
<name>A0ABR1C5W1_NECAM</name>
<keyword evidence="7" id="KW-1185">Reference proteome</keyword>
<gene>
    <name evidence="6" type="primary">Necator_chrII.g4910</name>
    <name evidence="6" type="ORF">RB195_017118</name>
</gene>
<dbReference type="InterPro" id="IPR059030">
    <property type="entry name" value="TPR_Epg5_mid"/>
</dbReference>
<dbReference type="PRINTS" id="PR00625">
    <property type="entry name" value="JDOMAIN"/>
</dbReference>
<evidence type="ECO:0000313" key="6">
    <source>
        <dbReference type="EMBL" id="KAK6733160.1"/>
    </source>
</evidence>
<feature type="compositionally biased region" description="Basic residues" evidence="3">
    <location>
        <begin position="1"/>
        <end position="11"/>
    </location>
</feature>
<dbReference type="EMBL" id="JAVFWL010000002">
    <property type="protein sequence ID" value="KAK6733160.1"/>
    <property type="molecule type" value="Genomic_DNA"/>
</dbReference>
<keyword evidence="2" id="KW-0072">Autophagy</keyword>
<dbReference type="Proteomes" id="UP001303046">
    <property type="component" value="Unassembled WGS sequence"/>
</dbReference>
<feature type="region of interest" description="Disordered" evidence="3">
    <location>
        <begin position="3066"/>
        <end position="3086"/>
    </location>
</feature>
<feature type="region of interest" description="Disordered" evidence="3">
    <location>
        <begin position="2886"/>
        <end position="2920"/>
    </location>
</feature>
<evidence type="ECO:0000256" key="4">
    <source>
        <dbReference type="SAM" id="Phobius"/>
    </source>
</evidence>
<comment type="caution">
    <text evidence="6">The sequence shown here is derived from an EMBL/GenBank/DDBJ whole genome shotgun (WGS) entry which is preliminary data.</text>
</comment>
<feature type="domain" description="J" evidence="5">
    <location>
        <begin position="2355"/>
        <end position="2419"/>
    </location>
</feature>
<evidence type="ECO:0000313" key="7">
    <source>
        <dbReference type="Proteomes" id="UP001303046"/>
    </source>
</evidence>
<keyword evidence="4" id="KW-0472">Membrane</keyword>
<dbReference type="PANTHER" id="PTHR31139">
    <property type="entry name" value="ECTOPIC P GRANULES PROTEIN 5 HOMOLOG"/>
    <property type="match status" value="1"/>
</dbReference>
<feature type="region of interest" description="Disordered" evidence="3">
    <location>
        <begin position="1"/>
        <end position="72"/>
    </location>
</feature>
<comment type="similarity">
    <text evidence="1">Belongs to the EPG5 family.</text>
</comment>
<dbReference type="InterPro" id="IPR001623">
    <property type="entry name" value="DnaJ_domain"/>
</dbReference>
<dbReference type="PANTHER" id="PTHR31139:SF4">
    <property type="entry name" value="ECTOPIC P GRANULES PROTEIN 5 HOMOLOG"/>
    <property type="match status" value="1"/>
</dbReference>